<dbReference type="AlphaFoldDB" id="A0A926EMA0"/>
<accession>A0A926EMA0</accession>
<comment type="caution">
    <text evidence="1">The sequence shown here is derived from an EMBL/GenBank/DDBJ whole genome shotgun (WGS) entry which is preliminary data.</text>
</comment>
<keyword evidence="2" id="KW-1185">Reference proteome</keyword>
<dbReference type="EMBL" id="JACRTD010000008">
    <property type="protein sequence ID" value="MBC8586068.1"/>
    <property type="molecule type" value="Genomic_DNA"/>
</dbReference>
<sequence length="64" mass="7311">MRAKKYKGCEYCNNKELPFPGGAHEFLILDNAIYYYDATDGWEGIVIEYCPWCGRKLKGADNGN</sequence>
<organism evidence="1 2">
    <name type="scientific">Youxingia wuxianensis</name>
    <dbReference type="NCBI Taxonomy" id="2763678"/>
    <lineage>
        <taxon>Bacteria</taxon>
        <taxon>Bacillati</taxon>
        <taxon>Bacillota</taxon>
        <taxon>Clostridia</taxon>
        <taxon>Eubacteriales</taxon>
        <taxon>Oscillospiraceae</taxon>
        <taxon>Youxingia</taxon>
    </lineage>
</organism>
<dbReference type="Proteomes" id="UP000623678">
    <property type="component" value="Unassembled WGS sequence"/>
</dbReference>
<gene>
    <name evidence="1" type="ORF">H8705_10785</name>
</gene>
<protein>
    <submittedName>
        <fullName evidence="1">Uncharacterized protein</fullName>
    </submittedName>
</protein>
<proteinExistence type="predicted"/>
<evidence type="ECO:0000313" key="1">
    <source>
        <dbReference type="EMBL" id="MBC8586068.1"/>
    </source>
</evidence>
<reference evidence="1" key="1">
    <citation type="submission" date="2020-08" db="EMBL/GenBank/DDBJ databases">
        <title>Genome public.</title>
        <authorList>
            <person name="Liu C."/>
            <person name="Sun Q."/>
        </authorList>
    </citation>
    <scope>NUCLEOTIDE SEQUENCE</scope>
    <source>
        <strain evidence="1">NSJ-64</strain>
    </source>
</reference>
<dbReference type="RefSeq" id="WP_262395789.1">
    <property type="nucleotide sequence ID" value="NZ_JACRTD010000008.1"/>
</dbReference>
<name>A0A926EMA0_9FIRM</name>
<evidence type="ECO:0000313" key="2">
    <source>
        <dbReference type="Proteomes" id="UP000623678"/>
    </source>
</evidence>